<dbReference type="EMBL" id="CP065725">
    <property type="protein sequence ID" value="QPT39462.1"/>
    <property type="molecule type" value="Genomic_DNA"/>
</dbReference>
<feature type="chain" id="PRO_5016665631" evidence="1">
    <location>
        <begin position="25"/>
        <end position="265"/>
    </location>
</feature>
<protein>
    <submittedName>
        <fullName evidence="2">DUF4198 domain-containing protein</fullName>
    </submittedName>
    <submittedName>
        <fullName evidence="3">Nickel uptake substrate-specific transmembrane region</fullName>
    </submittedName>
</protein>
<evidence type="ECO:0000313" key="4">
    <source>
        <dbReference type="Proteomes" id="UP000254603"/>
    </source>
</evidence>
<evidence type="ECO:0000313" key="2">
    <source>
        <dbReference type="EMBL" id="QPT39462.1"/>
    </source>
</evidence>
<evidence type="ECO:0000313" key="5">
    <source>
        <dbReference type="Proteomes" id="UP000594903"/>
    </source>
</evidence>
<reference evidence="3 4" key="1">
    <citation type="submission" date="2018-06" db="EMBL/GenBank/DDBJ databases">
        <authorList>
            <consortium name="Pathogen Informatics"/>
            <person name="Doyle S."/>
        </authorList>
    </citation>
    <scope>NUCLEOTIDE SEQUENCE [LARGE SCALE GENOMIC DNA]</scope>
    <source>
        <strain evidence="3 4">NCTC11997</strain>
    </source>
</reference>
<dbReference type="STRING" id="1122619.GCA_000373745_02184"/>
<keyword evidence="5" id="KW-1185">Reference proteome</keyword>
<keyword evidence="3" id="KW-0812">Transmembrane</keyword>
<organism evidence="3 4">
    <name type="scientific">Oligella ureolytica</name>
    <dbReference type="NCBI Taxonomy" id="90244"/>
    <lineage>
        <taxon>Bacteria</taxon>
        <taxon>Pseudomonadati</taxon>
        <taxon>Pseudomonadota</taxon>
        <taxon>Betaproteobacteria</taxon>
        <taxon>Burkholderiales</taxon>
        <taxon>Alcaligenaceae</taxon>
        <taxon>Oligella</taxon>
    </lineage>
</organism>
<dbReference type="AlphaFoldDB" id="A0A378XJ91"/>
<dbReference type="RefSeq" id="WP_018575368.1">
    <property type="nucleotide sequence ID" value="NZ_CP065725.1"/>
</dbReference>
<evidence type="ECO:0000313" key="3">
    <source>
        <dbReference type="EMBL" id="SUA56281.1"/>
    </source>
</evidence>
<name>A0A378XJ91_9BURK</name>
<feature type="signal peptide" evidence="1">
    <location>
        <begin position="1"/>
        <end position="24"/>
    </location>
</feature>
<dbReference type="Proteomes" id="UP000594903">
    <property type="component" value="Chromosome"/>
</dbReference>
<reference evidence="2 5" key="2">
    <citation type="submission" date="2020-12" db="EMBL/GenBank/DDBJ databases">
        <title>FDA dAtabase for Regulatory Grade micrObial Sequences (FDA-ARGOS): Supporting development and validation of Infectious Disease Dx tests.</title>
        <authorList>
            <person name="Sproer C."/>
            <person name="Gronow S."/>
            <person name="Severitt S."/>
            <person name="Schroder I."/>
            <person name="Tallon L."/>
            <person name="Sadzewicz L."/>
            <person name="Zhao X."/>
            <person name="Boylan J."/>
            <person name="Ott S."/>
            <person name="Bowen H."/>
            <person name="Vavikolanu K."/>
            <person name="Mehta A."/>
            <person name="Aluvathingal J."/>
            <person name="Nadendla S."/>
            <person name="Lowell S."/>
            <person name="Myers T."/>
            <person name="Yan Y."/>
            <person name="Sichtig H."/>
        </authorList>
    </citation>
    <scope>NUCLEOTIDE SEQUENCE [LARGE SCALE GENOMIC DNA]</scope>
    <source>
        <strain evidence="2 5">FDAARGOS_872</strain>
    </source>
</reference>
<dbReference type="InterPro" id="IPR019613">
    <property type="entry name" value="DUF4198"/>
</dbReference>
<dbReference type="EMBL" id="UGSB01000001">
    <property type="protein sequence ID" value="SUA56281.1"/>
    <property type="molecule type" value="Genomic_DNA"/>
</dbReference>
<accession>A0A378XJ91</accession>
<keyword evidence="1" id="KW-0732">Signal</keyword>
<evidence type="ECO:0000256" key="1">
    <source>
        <dbReference type="SAM" id="SignalP"/>
    </source>
</evidence>
<dbReference type="Pfam" id="PF10670">
    <property type="entry name" value="DUF4198"/>
    <property type="match status" value="1"/>
</dbReference>
<proteinExistence type="predicted"/>
<dbReference type="OrthoDB" id="9780723at2"/>
<dbReference type="Proteomes" id="UP000254603">
    <property type="component" value="Unassembled WGS sequence"/>
</dbReference>
<keyword evidence="3" id="KW-0472">Membrane</keyword>
<gene>
    <name evidence="2" type="ORF">I6G29_09895</name>
    <name evidence="3" type="ORF">NCTC11997_02045</name>
</gene>
<sequence length="265" mass="29157">MLKKVITTLAVSLGIATISAPAQAHFQLIYTPEANLADPANIPLYLNFWHPMENGHVMDMAKPREFYYVFRGEKHDLLDTLKEVTFEGKGNSAQAFVSEARLQRNGDYIFVVVPEPYYEKSEDIYIQQITKSYVNRGGLPDAWAEPLGLPTEMLPYVKPNNVIVGSTFTAQVLSEGKAVAGAEIEVEYMVAPPEVATNKVSSNDSVEAKGGSIVVLTDENGMFTFGIPKAGFWGFAALGTGPEDQFEGKELSQDAVIWIRADELE</sequence>